<reference evidence="2 3" key="1">
    <citation type="journal article" date="2019" name="Nat. Ecol. Evol.">
        <title>Megaphylogeny resolves global patterns of mushroom evolution.</title>
        <authorList>
            <person name="Varga T."/>
            <person name="Krizsan K."/>
            <person name="Foldi C."/>
            <person name="Dima B."/>
            <person name="Sanchez-Garcia M."/>
            <person name="Sanchez-Ramirez S."/>
            <person name="Szollosi G.J."/>
            <person name="Szarkandi J.G."/>
            <person name="Papp V."/>
            <person name="Albert L."/>
            <person name="Andreopoulos W."/>
            <person name="Angelini C."/>
            <person name="Antonin V."/>
            <person name="Barry K.W."/>
            <person name="Bougher N.L."/>
            <person name="Buchanan P."/>
            <person name="Buyck B."/>
            <person name="Bense V."/>
            <person name="Catcheside P."/>
            <person name="Chovatia M."/>
            <person name="Cooper J."/>
            <person name="Damon W."/>
            <person name="Desjardin D."/>
            <person name="Finy P."/>
            <person name="Geml J."/>
            <person name="Haridas S."/>
            <person name="Hughes K."/>
            <person name="Justo A."/>
            <person name="Karasinski D."/>
            <person name="Kautmanova I."/>
            <person name="Kiss B."/>
            <person name="Kocsube S."/>
            <person name="Kotiranta H."/>
            <person name="LaButti K.M."/>
            <person name="Lechner B.E."/>
            <person name="Liimatainen K."/>
            <person name="Lipzen A."/>
            <person name="Lukacs Z."/>
            <person name="Mihaltcheva S."/>
            <person name="Morgado L.N."/>
            <person name="Niskanen T."/>
            <person name="Noordeloos M.E."/>
            <person name="Ohm R.A."/>
            <person name="Ortiz-Santana B."/>
            <person name="Ovrebo C."/>
            <person name="Racz N."/>
            <person name="Riley R."/>
            <person name="Savchenko A."/>
            <person name="Shiryaev A."/>
            <person name="Soop K."/>
            <person name="Spirin V."/>
            <person name="Szebenyi C."/>
            <person name="Tomsovsky M."/>
            <person name="Tulloss R.E."/>
            <person name="Uehling J."/>
            <person name="Grigoriev I.V."/>
            <person name="Vagvolgyi C."/>
            <person name="Papp T."/>
            <person name="Martin F.M."/>
            <person name="Miettinen O."/>
            <person name="Hibbett D.S."/>
            <person name="Nagy L.G."/>
        </authorList>
    </citation>
    <scope>NUCLEOTIDE SEQUENCE [LARGE SCALE GENOMIC DNA]</scope>
    <source>
        <strain evidence="2 3">HHB13444</strain>
    </source>
</reference>
<dbReference type="InParanoid" id="A0A5C3NPH5"/>
<evidence type="ECO:0000313" key="3">
    <source>
        <dbReference type="Proteomes" id="UP000308197"/>
    </source>
</evidence>
<feature type="region of interest" description="Disordered" evidence="1">
    <location>
        <begin position="330"/>
        <end position="365"/>
    </location>
</feature>
<organism evidence="2 3">
    <name type="scientific">Polyporus arcularius HHB13444</name>
    <dbReference type="NCBI Taxonomy" id="1314778"/>
    <lineage>
        <taxon>Eukaryota</taxon>
        <taxon>Fungi</taxon>
        <taxon>Dikarya</taxon>
        <taxon>Basidiomycota</taxon>
        <taxon>Agaricomycotina</taxon>
        <taxon>Agaricomycetes</taxon>
        <taxon>Polyporales</taxon>
        <taxon>Polyporaceae</taxon>
        <taxon>Polyporus</taxon>
    </lineage>
</organism>
<dbReference type="EMBL" id="ML212128">
    <property type="protein sequence ID" value="TFK79204.1"/>
    <property type="molecule type" value="Genomic_DNA"/>
</dbReference>
<protein>
    <submittedName>
        <fullName evidence="2">Uncharacterized protein</fullName>
    </submittedName>
</protein>
<evidence type="ECO:0000313" key="2">
    <source>
        <dbReference type="EMBL" id="TFK79204.1"/>
    </source>
</evidence>
<dbReference type="Proteomes" id="UP000308197">
    <property type="component" value="Unassembled WGS sequence"/>
</dbReference>
<keyword evidence="3" id="KW-1185">Reference proteome</keyword>
<dbReference type="AlphaFoldDB" id="A0A5C3NPH5"/>
<gene>
    <name evidence="2" type="ORF">K466DRAFT_570379</name>
</gene>
<sequence>MPAPQLWEPEEIDQPNELELEPWISEALTKSDASTPAFALGKVPVQACGMTNDDTMCYKAKPVDVQITGMVWDLNFHMKAGKAAEYDISVAFIRRGDRNALGEIIHTFKPSQTVPNVLTAYAKMTRRGRDSQRRIKSGSLVKNTNFCSLKPGDLVLLHTREAPQKIERDRRLHTSLCLFPSRRERTMGTPTDWTPQLAGIPEEAERGKTYGEWPENCWASLPTDIRSRSVEQGADPDALAEHFARICGERFLRMDAQLVNIKVEENGVMELECDDMDMPDLEEIEAGPRHDGLQEETDGDMTHIAMNTQDGMQKTVERVGELRMQATKRRWCEDHHLRKKPRGQNETVKEPAGLAMPPSPMEQMD</sequence>
<accession>A0A5C3NPH5</accession>
<evidence type="ECO:0000256" key="1">
    <source>
        <dbReference type="SAM" id="MobiDB-lite"/>
    </source>
</evidence>
<proteinExistence type="predicted"/>
<name>A0A5C3NPH5_9APHY</name>